<keyword evidence="3" id="KW-1185">Reference proteome</keyword>
<keyword evidence="1 2" id="KW-0812">Transmembrane</keyword>
<gene>
    <name evidence="2" type="ORF">CENDO_02155</name>
</gene>
<sequence>MTSMRDAVHERVESFRDFHAGSKEGKYGFLVRPLTLLLGWTVFAAGILMIPLPGQGWLVTFLGVGILSLEVGWARRLLDWGVGIYDRFVAWFERQSAQARIALVATLILVIWLTFAAGAYVAWRLGGLDFLTGPLLHYGLTR</sequence>
<protein>
    <submittedName>
        <fullName evidence="2">Transmembrane protein (PGPGW)</fullName>
    </submittedName>
</protein>
<dbReference type="Proteomes" id="UP000296352">
    <property type="component" value="Chromosome"/>
</dbReference>
<feature type="transmembrane region" description="Helical" evidence="1">
    <location>
        <begin position="99"/>
        <end position="123"/>
    </location>
</feature>
<dbReference type="NCBIfam" id="TIGR02611">
    <property type="entry name" value="TIGR02611 family protein"/>
    <property type="match status" value="1"/>
</dbReference>
<dbReference type="InterPro" id="IPR013434">
    <property type="entry name" value="CHP02611"/>
</dbReference>
<keyword evidence="1" id="KW-1133">Transmembrane helix</keyword>
<organism evidence="2 3">
    <name type="scientific">Corynebacterium endometrii</name>
    <dbReference type="NCBI Taxonomy" id="2488819"/>
    <lineage>
        <taxon>Bacteria</taxon>
        <taxon>Bacillati</taxon>
        <taxon>Actinomycetota</taxon>
        <taxon>Actinomycetes</taxon>
        <taxon>Mycobacteriales</taxon>
        <taxon>Corynebacteriaceae</taxon>
        <taxon>Corynebacterium</taxon>
    </lineage>
</organism>
<accession>A0A4P7QE56</accession>
<evidence type="ECO:0000256" key="1">
    <source>
        <dbReference type="SAM" id="Phobius"/>
    </source>
</evidence>
<dbReference type="EMBL" id="CP039247">
    <property type="protein sequence ID" value="QCB27729.1"/>
    <property type="molecule type" value="Genomic_DNA"/>
</dbReference>
<dbReference type="Pfam" id="PF09656">
    <property type="entry name" value="PGPGW"/>
    <property type="match status" value="1"/>
</dbReference>
<proteinExistence type="predicted"/>
<feature type="transmembrane region" description="Helical" evidence="1">
    <location>
        <begin position="29"/>
        <end position="50"/>
    </location>
</feature>
<dbReference type="RefSeq" id="WP_136140560.1">
    <property type="nucleotide sequence ID" value="NZ_CP039247.1"/>
</dbReference>
<feature type="transmembrane region" description="Helical" evidence="1">
    <location>
        <begin position="56"/>
        <end position="78"/>
    </location>
</feature>
<dbReference type="OrthoDB" id="3295542at2"/>
<reference evidence="2 3" key="1">
    <citation type="submission" date="2019-04" db="EMBL/GenBank/DDBJ databases">
        <title>Corynebacterium endometrii sp. nov., isolated from the uterus of a cow with endometritis.</title>
        <authorList>
            <person name="Ballas P."/>
            <person name="Ruckert C."/>
            <person name="Wagener K."/>
            <person name="Drillich M."/>
            <person name="Kaempfer P."/>
            <person name="Busse H.-J."/>
            <person name="Ehling-Schulz M."/>
        </authorList>
    </citation>
    <scope>NUCLEOTIDE SEQUENCE [LARGE SCALE GENOMIC DNA]</scope>
    <source>
        <strain evidence="2 3">LMM-1653</strain>
    </source>
</reference>
<keyword evidence="1" id="KW-0472">Membrane</keyword>
<dbReference type="AlphaFoldDB" id="A0A4P7QE56"/>
<evidence type="ECO:0000313" key="3">
    <source>
        <dbReference type="Proteomes" id="UP000296352"/>
    </source>
</evidence>
<dbReference type="KEGG" id="cee:CENDO_02155"/>
<evidence type="ECO:0000313" key="2">
    <source>
        <dbReference type="EMBL" id="QCB27729.1"/>
    </source>
</evidence>
<name>A0A4P7QE56_9CORY</name>
<dbReference type="InterPro" id="IPR019099">
    <property type="entry name" value="Uncharacterised_PGPGW_TM"/>
</dbReference>